<dbReference type="Proteomes" id="UP001204445">
    <property type="component" value="Unassembled WGS sequence"/>
</dbReference>
<dbReference type="InterPro" id="IPR002347">
    <property type="entry name" value="SDR_fam"/>
</dbReference>
<reference evidence="3" key="1">
    <citation type="submission" date="2022-08" db="EMBL/GenBank/DDBJ databases">
        <title>Genomic Encyclopedia of Type Strains, Phase III (KMG-III): the genomes of soil and plant-associated and newly described type strains.</title>
        <authorList>
            <person name="Whitman W."/>
        </authorList>
    </citation>
    <scope>NUCLEOTIDE SEQUENCE</scope>
    <source>
        <strain evidence="3">HMT 1</strain>
    </source>
</reference>
<gene>
    <name evidence="3" type="ORF">J2T55_001853</name>
</gene>
<dbReference type="FunFam" id="3.40.50.720:FF:000084">
    <property type="entry name" value="Short-chain dehydrogenase reductase"/>
    <property type="match status" value="1"/>
</dbReference>
<comment type="caution">
    <text evidence="3">The sequence shown here is derived from an EMBL/GenBank/DDBJ whole genome shotgun (WGS) entry which is preliminary data.</text>
</comment>
<protein>
    <submittedName>
        <fullName evidence="3">3-oxoacyl-[acyl-carrier protein] reductase</fullName>
        <ecNumber evidence="3">1.1.1.100</ecNumber>
    </submittedName>
</protein>
<dbReference type="GO" id="GO:0004316">
    <property type="term" value="F:3-oxoacyl-[acyl-carrier-protein] reductase (NADPH) activity"/>
    <property type="evidence" value="ECO:0007669"/>
    <property type="project" value="UniProtKB-EC"/>
</dbReference>
<dbReference type="PROSITE" id="PS00061">
    <property type="entry name" value="ADH_SHORT"/>
    <property type="match status" value="1"/>
</dbReference>
<dbReference type="AlphaFoldDB" id="A0AAE3L215"/>
<keyword evidence="2 3" id="KW-0560">Oxidoreductase</keyword>
<evidence type="ECO:0000256" key="2">
    <source>
        <dbReference type="ARBA" id="ARBA00023002"/>
    </source>
</evidence>
<dbReference type="EMBL" id="JANUCT010000012">
    <property type="protein sequence ID" value="MCS3903821.1"/>
    <property type="molecule type" value="Genomic_DNA"/>
</dbReference>
<dbReference type="PANTHER" id="PTHR43639:SF1">
    <property type="entry name" value="SHORT-CHAIN DEHYDROGENASE_REDUCTASE FAMILY PROTEIN"/>
    <property type="match status" value="1"/>
</dbReference>
<dbReference type="SUPFAM" id="SSF51735">
    <property type="entry name" value="NAD(P)-binding Rossmann-fold domains"/>
    <property type="match status" value="1"/>
</dbReference>
<dbReference type="PRINTS" id="PR00081">
    <property type="entry name" value="GDHRDH"/>
</dbReference>
<dbReference type="Pfam" id="PF13561">
    <property type="entry name" value="adh_short_C2"/>
    <property type="match status" value="1"/>
</dbReference>
<dbReference type="RefSeq" id="WP_259055797.1">
    <property type="nucleotide sequence ID" value="NZ_JANUCT010000012.1"/>
</dbReference>
<dbReference type="EC" id="1.1.1.100" evidence="3"/>
<name>A0AAE3L215_9GAMM</name>
<accession>A0AAE3L215</accession>
<proteinExistence type="inferred from homology"/>
<evidence type="ECO:0000313" key="3">
    <source>
        <dbReference type="EMBL" id="MCS3903821.1"/>
    </source>
</evidence>
<dbReference type="InterPro" id="IPR020904">
    <property type="entry name" value="Sc_DH/Rdtase_CS"/>
</dbReference>
<comment type="similarity">
    <text evidence="1">Belongs to the short-chain dehydrogenases/reductases (SDR) family.</text>
</comment>
<evidence type="ECO:0000256" key="1">
    <source>
        <dbReference type="ARBA" id="ARBA00006484"/>
    </source>
</evidence>
<keyword evidence="4" id="KW-1185">Reference proteome</keyword>
<dbReference type="PANTHER" id="PTHR43639">
    <property type="entry name" value="OXIDOREDUCTASE, SHORT-CHAIN DEHYDROGENASE/REDUCTASE FAMILY (AFU_ORTHOLOGUE AFUA_5G02870)"/>
    <property type="match status" value="1"/>
</dbReference>
<dbReference type="InterPro" id="IPR036291">
    <property type="entry name" value="NAD(P)-bd_dom_sf"/>
</dbReference>
<organism evidence="3 4">
    <name type="scientific">Methylohalomonas lacus</name>
    <dbReference type="NCBI Taxonomy" id="398773"/>
    <lineage>
        <taxon>Bacteria</taxon>
        <taxon>Pseudomonadati</taxon>
        <taxon>Pseudomonadota</taxon>
        <taxon>Gammaproteobacteria</taxon>
        <taxon>Methylohalomonadales</taxon>
        <taxon>Methylohalomonadaceae</taxon>
        <taxon>Methylohalomonas</taxon>
    </lineage>
</organism>
<dbReference type="Gene3D" id="3.40.50.720">
    <property type="entry name" value="NAD(P)-binding Rossmann-like Domain"/>
    <property type="match status" value="1"/>
</dbReference>
<dbReference type="PRINTS" id="PR00080">
    <property type="entry name" value="SDRFAMILY"/>
</dbReference>
<evidence type="ECO:0000313" key="4">
    <source>
        <dbReference type="Proteomes" id="UP001204445"/>
    </source>
</evidence>
<sequence length="246" mass="25266">MELQGKTAIVTGASRGIGAAIAKRLAADGAHVAVNYGSSAADAEAVVDDIQSAGGKAFSVQADMSSSEGVRDLFAATDRQFAGKLDILVNNAGYFALGELGDSSDEDFDKTVDLNIRAVFLAAREGLGRMQSGGRIINIGSIFGERMPLPGVGIYTMSKFAVAGFTRAWARDLGPKGITVNCIQPGPIDTALNPADGEFAPAITPLTALGRYGETGEVAELVAFVASPRASYMTGACLNVDGGVNA</sequence>